<accession>A0A0G0HZ91</accession>
<dbReference type="Proteomes" id="UP000034603">
    <property type="component" value="Unassembled WGS sequence"/>
</dbReference>
<dbReference type="AlphaFoldDB" id="A0A0G0HZ91"/>
<proteinExistence type="predicted"/>
<sequence length="101" mass="11100">MFGDISEGRPPIEGGHVESKHYSSILLKGYSRTIYVETIPLRRGPERQLNHTVVKRASTHGDDLLGAKLTQSHLLIGLEDAIKMGKTAKQALIDALKPTPE</sequence>
<organism evidence="1 2">
    <name type="scientific">Candidatus Woesebacteria bacterium GW2011_GWA1_37_8</name>
    <dbReference type="NCBI Taxonomy" id="1618546"/>
    <lineage>
        <taxon>Bacteria</taxon>
        <taxon>Candidatus Woeseibacteriota</taxon>
    </lineage>
</organism>
<protein>
    <submittedName>
        <fullName evidence="1">Uncharacterized protein</fullName>
    </submittedName>
</protein>
<evidence type="ECO:0000313" key="1">
    <source>
        <dbReference type="EMBL" id="KKQ43970.1"/>
    </source>
</evidence>
<name>A0A0G0HZ91_9BACT</name>
<evidence type="ECO:0000313" key="2">
    <source>
        <dbReference type="Proteomes" id="UP000034603"/>
    </source>
</evidence>
<reference evidence="1 2" key="1">
    <citation type="journal article" date="2015" name="Nature">
        <title>rRNA introns, odd ribosomes, and small enigmatic genomes across a large radiation of phyla.</title>
        <authorList>
            <person name="Brown C.T."/>
            <person name="Hug L.A."/>
            <person name="Thomas B.C."/>
            <person name="Sharon I."/>
            <person name="Castelle C.J."/>
            <person name="Singh A."/>
            <person name="Wilkins M.J."/>
            <person name="Williams K.H."/>
            <person name="Banfield J.F."/>
        </authorList>
    </citation>
    <scope>NUCLEOTIDE SEQUENCE [LARGE SCALE GENOMIC DNA]</scope>
</reference>
<gene>
    <name evidence="1" type="ORF">US62_C0037G0007</name>
</gene>
<comment type="caution">
    <text evidence="1">The sequence shown here is derived from an EMBL/GenBank/DDBJ whole genome shotgun (WGS) entry which is preliminary data.</text>
</comment>
<dbReference type="EMBL" id="LBTR01000037">
    <property type="protein sequence ID" value="KKQ43970.1"/>
    <property type="molecule type" value="Genomic_DNA"/>
</dbReference>